<gene>
    <name evidence="8" type="ORF">FB472_0662</name>
</gene>
<evidence type="ECO:0000259" key="7">
    <source>
        <dbReference type="Pfam" id="PF00482"/>
    </source>
</evidence>
<dbReference type="EMBL" id="VFRA01000001">
    <property type="protein sequence ID" value="TQO19124.1"/>
    <property type="molecule type" value="Genomic_DNA"/>
</dbReference>
<comment type="caution">
    <text evidence="8">The sequence shown here is derived from an EMBL/GenBank/DDBJ whole genome shotgun (WGS) entry which is preliminary data.</text>
</comment>
<evidence type="ECO:0000256" key="2">
    <source>
        <dbReference type="ARBA" id="ARBA00022475"/>
    </source>
</evidence>
<accession>A0A8H2K549</accession>
<comment type="subcellular location">
    <subcellularLocation>
        <location evidence="1">Cell membrane</location>
        <topology evidence="1">Multi-pass membrane protein</topology>
    </subcellularLocation>
</comment>
<keyword evidence="9" id="KW-1185">Reference proteome</keyword>
<feature type="transmembrane region" description="Helical" evidence="6">
    <location>
        <begin position="248"/>
        <end position="271"/>
    </location>
</feature>
<sequence length="288" mass="30970">MSLVLGIVLAVGAVLIAAPFMWPARDARRPRPGAAWWRRMRERLVQAGLPTTSPAVVVIVSLVCSLAGAALAFVITTVVAVVVCAAATALVAPSLAISWRARVRRRATRVVWPDVVDQLVSAVRSGLALPDSLMTLAHTGPAVTRSAFVAFSQRYRTTANFSISIDELKVALADPVADRILETLRMSREVGGSELTNVLRSLSLYLRQEAAIRSEIEARQSWVMNAARLGLAAPWVVLFLLTTRPEAALAYNSAGGLVLIVAGLVLSVVAYRIMAGIGRLPEQPRWFA</sequence>
<evidence type="ECO:0000313" key="9">
    <source>
        <dbReference type="Proteomes" id="UP000316560"/>
    </source>
</evidence>
<name>A0A8H2K549_9MICO</name>
<dbReference type="PANTHER" id="PTHR35007">
    <property type="entry name" value="INTEGRAL MEMBRANE PROTEIN-RELATED"/>
    <property type="match status" value="1"/>
</dbReference>
<keyword evidence="5 6" id="KW-0472">Membrane</keyword>
<reference evidence="8 9" key="1">
    <citation type="submission" date="2019-06" db="EMBL/GenBank/DDBJ databases">
        <title>Sequencing the genomes of 1000 actinobacteria strains.</title>
        <authorList>
            <person name="Klenk H.-P."/>
        </authorList>
    </citation>
    <scope>NUCLEOTIDE SEQUENCE [LARGE SCALE GENOMIC DNA]</scope>
    <source>
        <strain evidence="8 9">DSM 21947</strain>
    </source>
</reference>
<dbReference type="Proteomes" id="UP000316560">
    <property type="component" value="Unassembled WGS sequence"/>
</dbReference>
<proteinExistence type="predicted"/>
<feature type="transmembrane region" description="Helical" evidence="6">
    <location>
        <begin position="222"/>
        <end position="242"/>
    </location>
</feature>
<feature type="transmembrane region" description="Helical" evidence="6">
    <location>
        <begin position="6"/>
        <end position="24"/>
    </location>
</feature>
<feature type="transmembrane region" description="Helical" evidence="6">
    <location>
        <begin position="44"/>
        <end position="63"/>
    </location>
</feature>
<evidence type="ECO:0000256" key="1">
    <source>
        <dbReference type="ARBA" id="ARBA00004651"/>
    </source>
</evidence>
<keyword evidence="2" id="KW-1003">Cell membrane</keyword>
<dbReference type="Pfam" id="PF00482">
    <property type="entry name" value="T2SSF"/>
    <property type="match status" value="1"/>
</dbReference>
<dbReference type="OrthoDB" id="3217742at2"/>
<keyword evidence="3 6" id="KW-0812">Transmembrane</keyword>
<evidence type="ECO:0000256" key="5">
    <source>
        <dbReference type="ARBA" id="ARBA00023136"/>
    </source>
</evidence>
<evidence type="ECO:0000256" key="6">
    <source>
        <dbReference type="SAM" id="Phobius"/>
    </source>
</evidence>
<dbReference type="InterPro" id="IPR018076">
    <property type="entry name" value="T2SS_GspF_dom"/>
</dbReference>
<dbReference type="GO" id="GO:0005886">
    <property type="term" value="C:plasma membrane"/>
    <property type="evidence" value="ECO:0007669"/>
    <property type="project" value="UniProtKB-SubCell"/>
</dbReference>
<evidence type="ECO:0000256" key="4">
    <source>
        <dbReference type="ARBA" id="ARBA00022989"/>
    </source>
</evidence>
<evidence type="ECO:0000256" key="3">
    <source>
        <dbReference type="ARBA" id="ARBA00022692"/>
    </source>
</evidence>
<dbReference type="PANTHER" id="PTHR35007:SF2">
    <property type="entry name" value="PILUS ASSEMBLE PROTEIN"/>
    <property type="match status" value="1"/>
</dbReference>
<feature type="domain" description="Type II secretion system protein GspF" evidence="7">
    <location>
        <begin position="116"/>
        <end position="241"/>
    </location>
</feature>
<keyword evidence="4 6" id="KW-1133">Transmembrane helix</keyword>
<dbReference type="AlphaFoldDB" id="A0A8H2K549"/>
<dbReference type="RefSeq" id="WP_141989631.1">
    <property type="nucleotide sequence ID" value="NZ_VFRA01000001.1"/>
</dbReference>
<protein>
    <submittedName>
        <fullName evidence="8">Tight adherence protein B</fullName>
    </submittedName>
</protein>
<feature type="transmembrane region" description="Helical" evidence="6">
    <location>
        <begin position="69"/>
        <end position="99"/>
    </location>
</feature>
<evidence type="ECO:0000313" key="8">
    <source>
        <dbReference type="EMBL" id="TQO19124.1"/>
    </source>
</evidence>
<organism evidence="8 9">
    <name type="scientific">Rhodoglobus vestalii</name>
    <dbReference type="NCBI Taxonomy" id="193384"/>
    <lineage>
        <taxon>Bacteria</taxon>
        <taxon>Bacillati</taxon>
        <taxon>Actinomycetota</taxon>
        <taxon>Actinomycetes</taxon>
        <taxon>Micrococcales</taxon>
        <taxon>Microbacteriaceae</taxon>
        <taxon>Rhodoglobus</taxon>
    </lineage>
</organism>